<evidence type="ECO:0000256" key="3">
    <source>
        <dbReference type="ARBA" id="ARBA00022553"/>
    </source>
</evidence>
<keyword evidence="12" id="KW-1185">Reference proteome</keyword>
<dbReference type="RefSeq" id="WP_091522814.1">
    <property type="nucleotide sequence ID" value="NZ_LT629772.1"/>
</dbReference>
<dbReference type="AlphaFoldDB" id="A0A1H1RJ37"/>
<comment type="catalytic activity">
    <reaction evidence="1">
        <text>ATP + protein L-histidine = ADP + protein N-phospho-L-histidine.</text>
        <dbReference type="EC" id="2.7.13.3"/>
    </reaction>
</comment>
<protein>
    <recommendedName>
        <fullName evidence="2">histidine kinase</fullName>
        <ecNumber evidence="2">2.7.13.3</ecNumber>
    </recommendedName>
</protein>
<dbReference type="PANTHER" id="PTHR24421:SF10">
    <property type="entry name" value="NITRATE_NITRITE SENSOR PROTEIN NARQ"/>
    <property type="match status" value="1"/>
</dbReference>
<dbReference type="Gene3D" id="1.20.5.1930">
    <property type="match status" value="1"/>
</dbReference>
<evidence type="ECO:0000259" key="10">
    <source>
        <dbReference type="Pfam" id="PF07730"/>
    </source>
</evidence>
<dbReference type="GO" id="GO:0005524">
    <property type="term" value="F:ATP binding"/>
    <property type="evidence" value="ECO:0007669"/>
    <property type="project" value="UniProtKB-KW"/>
</dbReference>
<dbReference type="EC" id="2.7.13.3" evidence="2"/>
<feature type="transmembrane region" description="Helical" evidence="9">
    <location>
        <begin position="29"/>
        <end position="48"/>
    </location>
</feature>
<organism evidence="11 12">
    <name type="scientific">Microlunatus soli</name>
    <dbReference type="NCBI Taxonomy" id="630515"/>
    <lineage>
        <taxon>Bacteria</taxon>
        <taxon>Bacillati</taxon>
        <taxon>Actinomycetota</taxon>
        <taxon>Actinomycetes</taxon>
        <taxon>Propionibacteriales</taxon>
        <taxon>Propionibacteriaceae</taxon>
        <taxon>Microlunatus</taxon>
    </lineage>
</organism>
<dbReference type="PANTHER" id="PTHR24421">
    <property type="entry name" value="NITRATE/NITRITE SENSOR PROTEIN NARX-RELATED"/>
    <property type="match status" value="1"/>
</dbReference>
<evidence type="ECO:0000256" key="4">
    <source>
        <dbReference type="ARBA" id="ARBA00022679"/>
    </source>
</evidence>
<dbReference type="EMBL" id="LT629772">
    <property type="protein sequence ID" value="SDS35663.1"/>
    <property type="molecule type" value="Genomic_DNA"/>
</dbReference>
<feature type="transmembrane region" description="Helical" evidence="9">
    <location>
        <begin position="55"/>
        <end position="73"/>
    </location>
</feature>
<keyword evidence="8" id="KW-0902">Two-component regulatory system</keyword>
<dbReference type="SUPFAM" id="SSF55874">
    <property type="entry name" value="ATPase domain of HSP90 chaperone/DNA topoisomerase II/histidine kinase"/>
    <property type="match status" value="1"/>
</dbReference>
<evidence type="ECO:0000313" key="11">
    <source>
        <dbReference type="EMBL" id="SDS35663.1"/>
    </source>
</evidence>
<feature type="transmembrane region" description="Helical" evidence="9">
    <location>
        <begin position="79"/>
        <end position="99"/>
    </location>
</feature>
<evidence type="ECO:0000256" key="2">
    <source>
        <dbReference type="ARBA" id="ARBA00012438"/>
    </source>
</evidence>
<feature type="transmembrane region" description="Helical" evidence="9">
    <location>
        <begin position="130"/>
        <end position="150"/>
    </location>
</feature>
<dbReference type="InterPro" id="IPR011712">
    <property type="entry name" value="Sig_transdc_His_kin_sub3_dim/P"/>
</dbReference>
<reference evidence="11 12" key="1">
    <citation type="submission" date="2016-10" db="EMBL/GenBank/DDBJ databases">
        <authorList>
            <person name="de Groot N.N."/>
        </authorList>
    </citation>
    <scope>NUCLEOTIDE SEQUENCE [LARGE SCALE GENOMIC DNA]</scope>
    <source>
        <strain evidence="11 12">DSM 21800</strain>
    </source>
</reference>
<keyword evidence="9" id="KW-0472">Membrane</keyword>
<dbReference type="InterPro" id="IPR050482">
    <property type="entry name" value="Sensor_HK_TwoCompSys"/>
</dbReference>
<evidence type="ECO:0000256" key="9">
    <source>
        <dbReference type="SAM" id="Phobius"/>
    </source>
</evidence>
<feature type="transmembrane region" description="Helical" evidence="9">
    <location>
        <begin position="106"/>
        <end position="124"/>
    </location>
</feature>
<dbReference type="GO" id="GO:0046983">
    <property type="term" value="F:protein dimerization activity"/>
    <property type="evidence" value="ECO:0007669"/>
    <property type="project" value="InterPro"/>
</dbReference>
<keyword evidence="9" id="KW-0812">Transmembrane</keyword>
<evidence type="ECO:0000256" key="8">
    <source>
        <dbReference type="ARBA" id="ARBA00023012"/>
    </source>
</evidence>
<evidence type="ECO:0000256" key="6">
    <source>
        <dbReference type="ARBA" id="ARBA00022777"/>
    </source>
</evidence>
<dbReference type="Pfam" id="PF07730">
    <property type="entry name" value="HisKA_3"/>
    <property type="match status" value="1"/>
</dbReference>
<keyword evidence="9" id="KW-1133">Transmembrane helix</keyword>
<evidence type="ECO:0000256" key="1">
    <source>
        <dbReference type="ARBA" id="ARBA00000085"/>
    </source>
</evidence>
<feature type="domain" description="Signal transduction histidine kinase subgroup 3 dimerisation and phosphoacceptor" evidence="10">
    <location>
        <begin position="178"/>
        <end position="241"/>
    </location>
</feature>
<name>A0A1H1RJ37_9ACTN</name>
<evidence type="ECO:0000256" key="7">
    <source>
        <dbReference type="ARBA" id="ARBA00022840"/>
    </source>
</evidence>
<dbReference type="GO" id="GO:0000155">
    <property type="term" value="F:phosphorelay sensor kinase activity"/>
    <property type="evidence" value="ECO:0007669"/>
    <property type="project" value="InterPro"/>
</dbReference>
<dbReference type="OrthoDB" id="227596at2"/>
<keyword evidence="5" id="KW-0547">Nucleotide-binding</keyword>
<dbReference type="InterPro" id="IPR036890">
    <property type="entry name" value="HATPase_C_sf"/>
</dbReference>
<accession>A0A1H1RJ37</accession>
<evidence type="ECO:0000313" key="12">
    <source>
        <dbReference type="Proteomes" id="UP000199103"/>
    </source>
</evidence>
<keyword evidence="6 11" id="KW-0418">Kinase</keyword>
<proteinExistence type="predicted"/>
<keyword evidence="4" id="KW-0808">Transferase</keyword>
<dbReference type="Proteomes" id="UP000199103">
    <property type="component" value="Chromosome I"/>
</dbReference>
<keyword evidence="7" id="KW-0067">ATP-binding</keyword>
<dbReference type="GO" id="GO:0016020">
    <property type="term" value="C:membrane"/>
    <property type="evidence" value="ECO:0007669"/>
    <property type="project" value="InterPro"/>
</dbReference>
<keyword evidence="3" id="KW-0597">Phosphoprotein</keyword>
<dbReference type="Gene3D" id="3.30.565.10">
    <property type="entry name" value="Histidine kinase-like ATPase, C-terminal domain"/>
    <property type="match status" value="1"/>
</dbReference>
<evidence type="ECO:0000256" key="5">
    <source>
        <dbReference type="ARBA" id="ARBA00022741"/>
    </source>
</evidence>
<gene>
    <name evidence="11" type="ORF">SAMN04489812_1664</name>
</gene>
<dbReference type="STRING" id="630515.SAMN04489812_1664"/>
<sequence>MERDRLKLLLPFALATVSAVASKLILGDIAVVQLIGGWLIQVVATVLMIGWRRSWAPMVVLVAATAAIAFAPIGWQQAFAVGLTIWIPCMATYGTARLVSGVRSRIEIGIGAAAVVGWIVIMVSPAPVTLLGVLAAAAPPLSGACAALVVRLRAARRDRIAWLAKERELQADRRAAVEREQIAADLHDLVTHQMVRIVFQARNLADHAADQPTSAAADEIAGTATLALTQMRDFLRSTRSTEPEPTDDTGVSGAELHRQIASIVTDERAVGHPVSLGSTVATDDLRLSSTAAGCLIRGVHEGVVNAAKHAPESTVMISSSADGGQYLITIENSLPTGSPPALAVTGSGTGLRGLTRRAALIGGAIDVHRGEGSFRLRIRVPVLEPAPAVGVAGPDLR</sequence>